<reference evidence="2" key="1">
    <citation type="submission" date="2021-06" db="EMBL/GenBank/DDBJ databases">
        <authorList>
            <person name="Kallberg Y."/>
            <person name="Tangrot J."/>
            <person name="Rosling A."/>
        </authorList>
    </citation>
    <scope>NUCLEOTIDE SEQUENCE</scope>
    <source>
        <strain evidence="2">87-6 pot B 2015</strain>
    </source>
</reference>
<dbReference type="EMBL" id="CAJVPP010000543">
    <property type="protein sequence ID" value="CAG8492084.1"/>
    <property type="molecule type" value="Genomic_DNA"/>
</dbReference>
<feature type="region of interest" description="Disordered" evidence="1">
    <location>
        <begin position="50"/>
        <end position="69"/>
    </location>
</feature>
<keyword evidence="3" id="KW-1185">Reference proteome</keyword>
<proteinExistence type="predicted"/>
<accession>A0A9N8WJT1</accession>
<evidence type="ECO:0000256" key="1">
    <source>
        <dbReference type="SAM" id="MobiDB-lite"/>
    </source>
</evidence>
<name>A0A9N8WJT1_FUNMO</name>
<protein>
    <submittedName>
        <fullName evidence="2">6359_t:CDS:1</fullName>
    </submittedName>
</protein>
<evidence type="ECO:0000313" key="3">
    <source>
        <dbReference type="Proteomes" id="UP000789375"/>
    </source>
</evidence>
<comment type="caution">
    <text evidence="2">The sequence shown here is derived from an EMBL/GenBank/DDBJ whole genome shotgun (WGS) entry which is preliminary data.</text>
</comment>
<organism evidence="2 3">
    <name type="scientific">Funneliformis mosseae</name>
    <name type="common">Endomycorrhizal fungus</name>
    <name type="synonym">Glomus mosseae</name>
    <dbReference type="NCBI Taxonomy" id="27381"/>
    <lineage>
        <taxon>Eukaryota</taxon>
        <taxon>Fungi</taxon>
        <taxon>Fungi incertae sedis</taxon>
        <taxon>Mucoromycota</taxon>
        <taxon>Glomeromycotina</taxon>
        <taxon>Glomeromycetes</taxon>
        <taxon>Glomerales</taxon>
        <taxon>Glomeraceae</taxon>
        <taxon>Funneliformis</taxon>
    </lineage>
</organism>
<evidence type="ECO:0000313" key="2">
    <source>
        <dbReference type="EMBL" id="CAG8492084.1"/>
    </source>
</evidence>
<dbReference type="AlphaFoldDB" id="A0A9N8WJT1"/>
<dbReference type="Proteomes" id="UP000789375">
    <property type="component" value="Unassembled WGS sequence"/>
</dbReference>
<sequence>MNDKDYLINLFFAEEIEDYDERSKSSTMVSARMNEMQLDEMNKFFTITPKERATTDQKGKRKSTKIEDY</sequence>
<gene>
    <name evidence="2" type="ORF">FMOSSE_LOCUS3590</name>
</gene>